<dbReference type="OrthoDB" id="9762913at2"/>
<dbReference type="Gene3D" id="3.40.309.10">
    <property type="entry name" value="Aldehyde Dehydrogenase, Chain A, domain 2"/>
    <property type="match status" value="1"/>
</dbReference>
<evidence type="ECO:0000259" key="8">
    <source>
        <dbReference type="Pfam" id="PF00171"/>
    </source>
</evidence>
<accession>A0A1I7GTY2</accession>
<dbReference type="InterPro" id="IPR016161">
    <property type="entry name" value="Ald_DH/histidinol_DH"/>
</dbReference>
<evidence type="ECO:0000256" key="5">
    <source>
        <dbReference type="PIRSR" id="PIRSR036492-1"/>
    </source>
</evidence>
<dbReference type="SUPFAM" id="SSF53720">
    <property type="entry name" value="ALDH-like"/>
    <property type="match status" value="1"/>
</dbReference>
<reference evidence="10" key="1">
    <citation type="submission" date="2016-10" db="EMBL/GenBank/DDBJ databases">
        <authorList>
            <person name="Varghese N."/>
        </authorList>
    </citation>
    <scope>NUCLEOTIDE SEQUENCE [LARGE SCALE GENOMIC DNA]</scope>
    <source>
        <strain evidence="10">DSM 18820</strain>
    </source>
</reference>
<evidence type="ECO:0000256" key="1">
    <source>
        <dbReference type="ARBA" id="ARBA00009986"/>
    </source>
</evidence>
<evidence type="ECO:0000313" key="10">
    <source>
        <dbReference type="Proteomes" id="UP000182491"/>
    </source>
</evidence>
<dbReference type="PROSITE" id="PS00687">
    <property type="entry name" value="ALDEHYDE_DEHYDR_GLU"/>
    <property type="match status" value="1"/>
</dbReference>
<evidence type="ECO:0000256" key="3">
    <source>
        <dbReference type="ARBA" id="ARBA00023027"/>
    </source>
</evidence>
<protein>
    <recommendedName>
        <fullName evidence="4">Aldehyde dehydrogenase</fullName>
    </recommendedName>
</protein>
<dbReference type="CDD" id="cd07136">
    <property type="entry name" value="ALDH_YwdH-P39616"/>
    <property type="match status" value="1"/>
</dbReference>
<dbReference type="InterPro" id="IPR016163">
    <property type="entry name" value="Ald_DH_C"/>
</dbReference>
<dbReference type="GO" id="GO:0005737">
    <property type="term" value="C:cytoplasm"/>
    <property type="evidence" value="ECO:0007669"/>
    <property type="project" value="TreeGrafter"/>
</dbReference>
<dbReference type="GO" id="GO:0004029">
    <property type="term" value="F:aldehyde dehydrogenase (NAD+) activity"/>
    <property type="evidence" value="ECO:0007669"/>
    <property type="project" value="TreeGrafter"/>
</dbReference>
<proteinExistence type="inferred from homology"/>
<dbReference type="STRING" id="388950.GCA_001611675_00366"/>
<dbReference type="PROSITE" id="PS00070">
    <property type="entry name" value="ALDEHYDE_DEHYDR_CYS"/>
    <property type="match status" value="1"/>
</dbReference>
<keyword evidence="2 4" id="KW-0560">Oxidoreductase</keyword>
<organism evidence="9 10">
    <name type="scientific">Pontibacter akesuensis</name>
    <dbReference type="NCBI Taxonomy" id="388950"/>
    <lineage>
        <taxon>Bacteria</taxon>
        <taxon>Pseudomonadati</taxon>
        <taxon>Bacteroidota</taxon>
        <taxon>Cytophagia</taxon>
        <taxon>Cytophagales</taxon>
        <taxon>Hymenobacteraceae</taxon>
        <taxon>Pontibacter</taxon>
    </lineage>
</organism>
<dbReference type="RefSeq" id="WP_068836584.1">
    <property type="nucleotide sequence ID" value="NZ_BMXC01000001.1"/>
</dbReference>
<dbReference type="GO" id="GO:0006081">
    <property type="term" value="P:aldehyde metabolic process"/>
    <property type="evidence" value="ECO:0007669"/>
    <property type="project" value="InterPro"/>
</dbReference>
<dbReference type="Gene3D" id="3.40.605.10">
    <property type="entry name" value="Aldehyde Dehydrogenase, Chain A, domain 1"/>
    <property type="match status" value="1"/>
</dbReference>
<dbReference type="FunFam" id="3.40.605.10:FF:000004">
    <property type="entry name" value="Aldehyde dehydrogenase"/>
    <property type="match status" value="1"/>
</dbReference>
<dbReference type="PIRSF" id="PIRSF036492">
    <property type="entry name" value="ALDH"/>
    <property type="match status" value="1"/>
</dbReference>
<sequence>MATPATITATPEADQRSVQKLVQRQRAFFASGKTLDVEFRREQLKRLQQAIRKHEQDLFDAMYSDFRKPEMETYSTEVGFVELELKLTLKNLTNWAKPRKVSESIINFPASSYVYSEPYGVALIIGPWNYPFQLLLNPLIGAMAAGNCAVVKPSELTPATSAVVARMLRENFEEDYVAVVEGGVQTTQYLLQQRYDYIFFTGSTRVGKIVMRAAAENLTPVTLELGGKSPAIVAEDADLGLAARRIAWGKYLNAGQTCVAPDYVLVEEQVKEEFVHLLSQTIQDFYGEDPAKSPDYARIVNDQHFSRLSKLLQDGVTRTGGQTDGNSRYIAPTVLDQVTWQHPVMQDEIFGPILPVIPFKGIDEAVKMVNNHEKPLALYFFSSSKSKQQQLLQYTHFGGGCINDTISHLINPNLPFGGVGASGMGSYHGKGSFDVFSHQKSVLHRGTWIDLPLRYPPYRNRLPMLRKLFNWL</sequence>
<dbReference type="Pfam" id="PF00171">
    <property type="entry name" value="Aldedh"/>
    <property type="match status" value="1"/>
</dbReference>
<dbReference type="InterPro" id="IPR015590">
    <property type="entry name" value="Aldehyde_DH_dom"/>
</dbReference>
<evidence type="ECO:0000256" key="4">
    <source>
        <dbReference type="PIRNR" id="PIRNR036492"/>
    </source>
</evidence>
<evidence type="ECO:0000256" key="7">
    <source>
        <dbReference type="RuleBase" id="RU003345"/>
    </source>
</evidence>
<dbReference type="PANTHER" id="PTHR43570">
    <property type="entry name" value="ALDEHYDE DEHYDROGENASE"/>
    <property type="match status" value="1"/>
</dbReference>
<gene>
    <name evidence="9" type="ORF">SAMN04487941_1270</name>
</gene>
<comment type="similarity">
    <text evidence="1 4 7">Belongs to the aldehyde dehydrogenase family.</text>
</comment>
<evidence type="ECO:0000256" key="6">
    <source>
        <dbReference type="PROSITE-ProRule" id="PRU10007"/>
    </source>
</evidence>
<evidence type="ECO:0000313" key="9">
    <source>
        <dbReference type="EMBL" id="SFU51923.1"/>
    </source>
</evidence>
<dbReference type="EMBL" id="FPCA01000001">
    <property type="protein sequence ID" value="SFU51923.1"/>
    <property type="molecule type" value="Genomic_DNA"/>
</dbReference>
<dbReference type="InterPro" id="IPR029510">
    <property type="entry name" value="Ald_DH_CS_GLU"/>
</dbReference>
<dbReference type="InterPro" id="IPR016160">
    <property type="entry name" value="Ald_DH_CS_CYS"/>
</dbReference>
<feature type="active site" evidence="5 6">
    <location>
        <position position="224"/>
    </location>
</feature>
<feature type="active site" evidence="5">
    <location>
        <position position="258"/>
    </location>
</feature>
<dbReference type="InterPro" id="IPR012394">
    <property type="entry name" value="Aldehyde_DH_NAD(P)"/>
</dbReference>
<evidence type="ECO:0000256" key="2">
    <source>
        <dbReference type="ARBA" id="ARBA00023002"/>
    </source>
</evidence>
<dbReference type="FunFam" id="3.40.309.10:FF:000003">
    <property type="entry name" value="Aldehyde dehydrogenase"/>
    <property type="match status" value="1"/>
</dbReference>
<keyword evidence="3" id="KW-0520">NAD</keyword>
<name>A0A1I7GTY2_9BACT</name>
<dbReference type="PANTHER" id="PTHR43570:SF16">
    <property type="entry name" value="ALDEHYDE DEHYDROGENASE TYPE III, ISOFORM Q"/>
    <property type="match status" value="1"/>
</dbReference>
<dbReference type="InterPro" id="IPR016162">
    <property type="entry name" value="Ald_DH_N"/>
</dbReference>
<keyword evidence="10" id="KW-1185">Reference proteome</keyword>
<dbReference type="AlphaFoldDB" id="A0A1I7GTY2"/>
<feature type="domain" description="Aldehyde dehydrogenase" evidence="8">
    <location>
        <begin position="3"/>
        <end position="442"/>
    </location>
</feature>
<dbReference type="Proteomes" id="UP000182491">
    <property type="component" value="Unassembled WGS sequence"/>
</dbReference>